<reference evidence="6" key="1">
    <citation type="submission" date="2016-06" db="EMBL/GenBank/DDBJ databases">
        <title>Parallel loss of symbiosis genes in relatives of nitrogen-fixing non-legume Parasponia.</title>
        <authorList>
            <person name="Van Velzen R."/>
            <person name="Holmer R."/>
            <person name="Bu F."/>
            <person name="Rutten L."/>
            <person name="Van Zeijl A."/>
            <person name="Liu W."/>
            <person name="Santuari L."/>
            <person name="Cao Q."/>
            <person name="Sharma T."/>
            <person name="Shen D."/>
            <person name="Roswanjaya Y."/>
            <person name="Wardhani T."/>
            <person name="Kalhor M.S."/>
            <person name="Jansen J."/>
            <person name="Van den Hoogen J."/>
            <person name="Gungor B."/>
            <person name="Hartog M."/>
            <person name="Hontelez J."/>
            <person name="Verver J."/>
            <person name="Yang W.-C."/>
            <person name="Schijlen E."/>
            <person name="Repin R."/>
            <person name="Schilthuizen M."/>
            <person name="Schranz E."/>
            <person name="Heidstra R."/>
            <person name="Miyata K."/>
            <person name="Fedorova E."/>
            <person name="Kohlen W."/>
            <person name="Bisseling T."/>
            <person name="Smit S."/>
            <person name="Geurts R."/>
        </authorList>
    </citation>
    <scope>NUCLEOTIDE SEQUENCE [LARGE SCALE GENOMIC DNA]</scope>
    <source>
        <strain evidence="6">cv. WU1-14</strain>
    </source>
</reference>
<dbReference type="InterPro" id="IPR045058">
    <property type="entry name" value="GIMA/IAN/Toc"/>
</dbReference>
<dbReference type="InterPro" id="IPR006703">
    <property type="entry name" value="G_AIG1"/>
</dbReference>
<evidence type="ECO:0000256" key="1">
    <source>
        <dbReference type="ARBA" id="ARBA00008535"/>
    </source>
</evidence>
<accession>A0A2P5ADV2</accession>
<evidence type="ECO:0000256" key="2">
    <source>
        <dbReference type="ARBA" id="ARBA00022741"/>
    </source>
</evidence>
<dbReference type="AlphaFoldDB" id="A0A2P5ADV2"/>
<comment type="caution">
    <text evidence="5">The sequence shown here is derived from an EMBL/GenBank/DDBJ whole genome shotgun (WGS) entry which is preliminary data.</text>
</comment>
<comment type="similarity">
    <text evidence="1">Belongs to the TRAFAC class TrmE-Era-EngA-EngB-Septin-like GTPase superfamily. AIG1/Toc34/Toc159-like paraseptin GTPase family. IAN subfamily.</text>
</comment>
<sequence length="200" mass="22125">MGGSGISEDRWEVTCPSNEGRTVVLVGRTGNGKSVTANSIIGRKIFTSRASSSGLFDLSAESEYAGKEMVKCVSMAKDGIHAVLSVFSVRGRFSHEEKAAHCSFEALFGKETVNYMIVVFTGGDEEENEETLEDYLGRECPEPLKDILTQCDNRVVLFDNKTKDESKRVNQVQRLLSLVNKFLEQNGGHPYTDKIFAEVK</sequence>
<evidence type="ECO:0000259" key="4">
    <source>
        <dbReference type="PROSITE" id="PS51720"/>
    </source>
</evidence>
<organism evidence="5 6">
    <name type="scientific">Parasponia andersonii</name>
    <name type="common">Sponia andersonii</name>
    <dbReference type="NCBI Taxonomy" id="3476"/>
    <lineage>
        <taxon>Eukaryota</taxon>
        <taxon>Viridiplantae</taxon>
        <taxon>Streptophyta</taxon>
        <taxon>Embryophyta</taxon>
        <taxon>Tracheophyta</taxon>
        <taxon>Spermatophyta</taxon>
        <taxon>Magnoliopsida</taxon>
        <taxon>eudicotyledons</taxon>
        <taxon>Gunneridae</taxon>
        <taxon>Pentapetalae</taxon>
        <taxon>rosids</taxon>
        <taxon>fabids</taxon>
        <taxon>Rosales</taxon>
        <taxon>Cannabaceae</taxon>
        <taxon>Parasponia</taxon>
    </lineage>
</organism>
<dbReference type="PANTHER" id="PTHR10903:SF184">
    <property type="entry name" value="GTP-BINDING PROTEIN A"/>
    <property type="match status" value="1"/>
</dbReference>
<dbReference type="PROSITE" id="PS51720">
    <property type="entry name" value="G_AIG1"/>
    <property type="match status" value="1"/>
</dbReference>
<evidence type="ECO:0000313" key="5">
    <source>
        <dbReference type="EMBL" id="PON34724.1"/>
    </source>
</evidence>
<dbReference type="SUPFAM" id="SSF52540">
    <property type="entry name" value="P-loop containing nucleoside triphosphate hydrolases"/>
    <property type="match status" value="1"/>
</dbReference>
<dbReference type="GO" id="GO:0005525">
    <property type="term" value="F:GTP binding"/>
    <property type="evidence" value="ECO:0007669"/>
    <property type="project" value="UniProtKB-KW"/>
</dbReference>
<dbReference type="PANTHER" id="PTHR10903">
    <property type="entry name" value="GTPASE, IMAP FAMILY MEMBER-RELATED"/>
    <property type="match status" value="1"/>
</dbReference>
<dbReference type="Pfam" id="PF04548">
    <property type="entry name" value="AIG1"/>
    <property type="match status" value="2"/>
</dbReference>
<evidence type="ECO:0000313" key="6">
    <source>
        <dbReference type="Proteomes" id="UP000237105"/>
    </source>
</evidence>
<gene>
    <name evidence="5" type="ORF">PanWU01x14_342280</name>
</gene>
<feature type="domain" description="AIG1-type G" evidence="4">
    <location>
        <begin position="18"/>
        <end position="200"/>
    </location>
</feature>
<dbReference type="InterPro" id="IPR027417">
    <property type="entry name" value="P-loop_NTPase"/>
</dbReference>
<keyword evidence="3" id="KW-0342">GTP-binding</keyword>
<dbReference type="FunFam" id="3.40.50.300:FF:000840">
    <property type="entry name" value="Immune-associated nucleotide-binding protein 9"/>
    <property type="match status" value="1"/>
</dbReference>
<evidence type="ECO:0000256" key="3">
    <source>
        <dbReference type="ARBA" id="ARBA00023134"/>
    </source>
</evidence>
<keyword evidence="6" id="KW-1185">Reference proteome</keyword>
<dbReference type="Proteomes" id="UP000237105">
    <property type="component" value="Unassembled WGS sequence"/>
</dbReference>
<dbReference type="Gene3D" id="3.40.50.300">
    <property type="entry name" value="P-loop containing nucleotide triphosphate hydrolases"/>
    <property type="match status" value="2"/>
</dbReference>
<feature type="non-terminal residue" evidence="5">
    <location>
        <position position="200"/>
    </location>
</feature>
<name>A0A2P5ADV2_PARAD</name>
<dbReference type="EMBL" id="JXTB01000646">
    <property type="protein sequence ID" value="PON34724.1"/>
    <property type="molecule type" value="Genomic_DNA"/>
</dbReference>
<proteinExistence type="inferred from homology"/>
<protein>
    <submittedName>
        <fullName evidence="5">AIG1-type guanine nucleotide-binding (G) domain containing protein</fullName>
    </submittedName>
</protein>
<dbReference type="OrthoDB" id="8954335at2759"/>
<dbReference type="STRING" id="3476.A0A2P5ADV2"/>
<keyword evidence="2" id="KW-0547">Nucleotide-binding</keyword>